<keyword evidence="3" id="KW-0964">Secreted</keyword>
<sequence length="441" mass="46959">MPSFLHCFILFCSAVLTQSIITPSLAKTSSFKPKALVLQVAKDASTLQYLTTIKQRTPLVPIKLTIALGGLSLWVDCEKGYISSTYKPAHCGSSQCKLAESKSCTTECFSSPKPGCYNNTCDIVPDNPLAAVLSGGGQLGQDVVSLLSTDGSNPGRVVSTPNLLFSCGHRSLLNGLANGVKGMAGLGRSKVGIPSQIASAFRFQRKFALCLSSSTRSNGAIFFGGGPYVLLPGIDISKLLTFTKLILNPVSTAGSYFMGDPSTDYFVEVKSIKINGKVVSFNSTSLLNIDTEGYGGTKISTLKPYTVLETSIYKAVINAFVKQLSRIPRVKPVAPFGACFNSTSIGSTRVGAAVPHIDLVLSKGVQWRFYGANSMVQVSKDALCLGFVDGGVRPRTSVVIGGHQLEDNLLQFDLANKRLGFSSSLLFRQTTCANFNFTSTS</sequence>
<dbReference type="SUPFAM" id="SSF50630">
    <property type="entry name" value="Acid proteases"/>
    <property type="match status" value="1"/>
</dbReference>
<dbReference type="FunFam" id="2.40.70.10:FF:000041">
    <property type="entry name" value="Basic 7S globulin"/>
    <property type="match status" value="1"/>
</dbReference>
<dbReference type="EMBL" id="VIEB01000269">
    <property type="protein sequence ID" value="TQD97549.1"/>
    <property type="molecule type" value="Genomic_DNA"/>
</dbReference>
<comment type="subcellular location">
    <subcellularLocation>
        <location evidence="1">Secreted</location>
        <location evidence="1">Extracellular space</location>
    </subcellularLocation>
</comment>
<proteinExistence type="inferred from homology"/>
<dbReference type="Pfam" id="PF14541">
    <property type="entry name" value="TAXi_C"/>
    <property type="match status" value="1"/>
</dbReference>
<dbReference type="PROSITE" id="PS51767">
    <property type="entry name" value="PEPTIDASE_A1"/>
    <property type="match status" value="1"/>
</dbReference>
<dbReference type="Gene3D" id="2.40.70.10">
    <property type="entry name" value="Acid Proteases"/>
    <property type="match status" value="2"/>
</dbReference>
<dbReference type="PANTHER" id="PTHR47965:SF103">
    <property type="entry name" value="EUKARYOTIC ASPARTYL PROTEASE FAMILY PROTEIN"/>
    <property type="match status" value="1"/>
</dbReference>
<dbReference type="GO" id="GO:0004190">
    <property type="term" value="F:aspartic-type endopeptidase activity"/>
    <property type="evidence" value="ECO:0007669"/>
    <property type="project" value="InterPro"/>
</dbReference>
<name>A0A540MGM3_MALBA</name>
<feature type="signal peptide" evidence="5">
    <location>
        <begin position="1"/>
        <end position="19"/>
    </location>
</feature>
<dbReference type="InterPro" id="IPR033121">
    <property type="entry name" value="PEPTIDASE_A1"/>
</dbReference>
<dbReference type="InterPro" id="IPR021109">
    <property type="entry name" value="Peptidase_aspartic_dom_sf"/>
</dbReference>
<dbReference type="FunFam" id="2.40.70.10:FF:000045">
    <property type="entry name" value="Basic 7S globulin"/>
    <property type="match status" value="1"/>
</dbReference>
<dbReference type="Proteomes" id="UP000315295">
    <property type="component" value="Unassembled WGS sequence"/>
</dbReference>
<dbReference type="GO" id="GO:0006508">
    <property type="term" value="P:proteolysis"/>
    <property type="evidence" value="ECO:0007669"/>
    <property type="project" value="InterPro"/>
</dbReference>
<evidence type="ECO:0000256" key="1">
    <source>
        <dbReference type="ARBA" id="ARBA00004239"/>
    </source>
</evidence>
<dbReference type="Pfam" id="PF14543">
    <property type="entry name" value="TAXi_N"/>
    <property type="match status" value="1"/>
</dbReference>
<dbReference type="CDD" id="cd05489">
    <property type="entry name" value="xylanase_inhibitor_I_like"/>
    <property type="match status" value="1"/>
</dbReference>
<dbReference type="AlphaFoldDB" id="A0A540MGM3"/>
<dbReference type="InterPro" id="IPR032861">
    <property type="entry name" value="TAXi_N"/>
</dbReference>
<evidence type="ECO:0000256" key="5">
    <source>
        <dbReference type="SAM" id="SignalP"/>
    </source>
</evidence>
<reference evidence="7 8" key="1">
    <citation type="journal article" date="2019" name="G3 (Bethesda)">
        <title>Sequencing of a Wild Apple (Malus baccata) Genome Unravels the Differences Between Cultivated and Wild Apple Species Regarding Disease Resistance and Cold Tolerance.</title>
        <authorList>
            <person name="Chen X."/>
        </authorList>
    </citation>
    <scope>NUCLEOTIDE SEQUENCE [LARGE SCALE GENOMIC DNA]</scope>
    <source>
        <strain evidence="8">cv. Shandingzi</strain>
        <tissue evidence="7">Leaves</tissue>
    </source>
</reference>
<evidence type="ECO:0000256" key="3">
    <source>
        <dbReference type="ARBA" id="ARBA00022525"/>
    </source>
</evidence>
<evidence type="ECO:0000259" key="6">
    <source>
        <dbReference type="PROSITE" id="PS51767"/>
    </source>
</evidence>
<gene>
    <name evidence="7" type="ORF">C1H46_016809</name>
</gene>
<dbReference type="GO" id="GO:0005576">
    <property type="term" value="C:extracellular region"/>
    <property type="evidence" value="ECO:0007669"/>
    <property type="project" value="UniProtKB-SubCell"/>
</dbReference>
<protein>
    <recommendedName>
        <fullName evidence="6">Peptidase A1 domain-containing protein</fullName>
    </recommendedName>
</protein>
<comment type="similarity">
    <text evidence="2">Belongs to the peptidase A1 family.</text>
</comment>
<keyword evidence="4 5" id="KW-0732">Signal</keyword>
<evidence type="ECO:0000313" key="8">
    <source>
        <dbReference type="Proteomes" id="UP000315295"/>
    </source>
</evidence>
<feature type="domain" description="Peptidase A1" evidence="6">
    <location>
        <begin position="49"/>
        <end position="422"/>
    </location>
</feature>
<evidence type="ECO:0000313" key="7">
    <source>
        <dbReference type="EMBL" id="TQD97549.1"/>
    </source>
</evidence>
<dbReference type="PANTHER" id="PTHR47965">
    <property type="entry name" value="ASPARTYL PROTEASE-RELATED"/>
    <property type="match status" value="1"/>
</dbReference>
<comment type="caution">
    <text evidence="7">The sequence shown here is derived from an EMBL/GenBank/DDBJ whole genome shotgun (WGS) entry which is preliminary data.</text>
</comment>
<organism evidence="7 8">
    <name type="scientific">Malus baccata</name>
    <name type="common">Siberian crab apple</name>
    <name type="synonym">Pyrus baccata</name>
    <dbReference type="NCBI Taxonomy" id="106549"/>
    <lineage>
        <taxon>Eukaryota</taxon>
        <taxon>Viridiplantae</taxon>
        <taxon>Streptophyta</taxon>
        <taxon>Embryophyta</taxon>
        <taxon>Tracheophyta</taxon>
        <taxon>Spermatophyta</taxon>
        <taxon>Magnoliopsida</taxon>
        <taxon>eudicotyledons</taxon>
        <taxon>Gunneridae</taxon>
        <taxon>Pentapetalae</taxon>
        <taxon>rosids</taxon>
        <taxon>fabids</taxon>
        <taxon>Rosales</taxon>
        <taxon>Rosaceae</taxon>
        <taxon>Amygdaloideae</taxon>
        <taxon>Maleae</taxon>
        <taxon>Malus</taxon>
    </lineage>
</organism>
<dbReference type="InterPro" id="IPR032799">
    <property type="entry name" value="TAXi_C"/>
</dbReference>
<evidence type="ECO:0000256" key="2">
    <source>
        <dbReference type="ARBA" id="ARBA00007447"/>
    </source>
</evidence>
<dbReference type="InterPro" id="IPR001461">
    <property type="entry name" value="Aspartic_peptidase_A1"/>
</dbReference>
<feature type="chain" id="PRO_5022097462" description="Peptidase A1 domain-containing protein" evidence="5">
    <location>
        <begin position="20"/>
        <end position="441"/>
    </location>
</feature>
<evidence type="ECO:0000256" key="4">
    <source>
        <dbReference type="ARBA" id="ARBA00022729"/>
    </source>
</evidence>
<dbReference type="STRING" id="106549.A0A540MGM3"/>
<keyword evidence="8" id="KW-1185">Reference proteome</keyword>
<dbReference type="InterPro" id="IPR033868">
    <property type="entry name" value="Xylanase_inhibitor_I-like"/>
</dbReference>
<accession>A0A540MGM3</accession>